<dbReference type="FunFam" id="1.20.200.10:FF:000015">
    <property type="entry name" value="argininosuccinate lyase isoform X2"/>
    <property type="match status" value="1"/>
</dbReference>
<evidence type="ECO:0000259" key="8">
    <source>
        <dbReference type="Pfam" id="PF00206"/>
    </source>
</evidence>
<keyword evidence="4 6" id="KW-0028">Amino-acid biosynthesis</keyword>
<dbReference type="InterPro" id="IPR022761">
    <property type="entry name" value="Fumarate_lyase_N"/>
</dbReference>
<evidence type="ECO:0000256" key="7">
    <source>
        <dbReference type="SAM" id="MobiDB-lite"/>
    </source>
</evidence>
<dbReference type="GO" id="GO:0005829">
    <property type="term" value="C:cytosol"/>
    <property type="evidence" value="ECO:0007669"/>
    <property type="project" value="TreeGrafter"/>
</dbReference>
<dbReference type="Pfam" id="PF14698">
    <property type="entry name" value="ASL_C2"/>
    <property type="match status" value="1"/>
</dbReference>
<comment type="pathway">
    <text evidence="1 6">Amino-acid biosynthesis; L-arginine biosynthesis; L-arginine from L-ornithine and carbamoyl phosphate: step 3/3.</text>
</comment>
<protein>
    <recommendedName>
        <fullName evidence="2 6">Argininosuccinate lyase</fullName>
        <shortName evidence="6">ASAL</shortName>
        <ecNumber evidence="2 6">4.3.2.1</ecNumber>
    </recommendedName>
    <alternativeName>
        <fullName evidence="6">Arginosuccinase</fullName>
    </alternativeName>
</protein>
<gene>
    <name evidence="6" type="primary">argH</name>
    <name evidence="10" type="ORF">AVDCRST_MAG63-3080</name>
</gene>
<dbReference type="SUPFAM" id="SSF48557">
    <property type="entry name" value="L-aspartase-like"/>
    <property type="match status" value="1"/>
</dbReference>
<comment type="subcellular location">
    <subcellularLocation>
        <location evidence="6">Cytoplasm</location>
    </subcellularLocation>
</comment>
<dbReference type="CDD" id="cd01359">
    <property type="entry name" value="Argininosuccinate_lyase"/>
    <property type="match status" value="1"/>
</dbReference>
<evidence type="ECO:0000259" key="9">
    <source>
        <dbReference type="Pfam" id="PF14698"/>
    </source>
</evidence>
<name>A0A6J4J8A7_9BACT</name>
<dbReference type="InterPro" id="IPR029419">
    <property type="entry name" value="Arg_succ_lyase_C"/>
</dbReference>
<dbReference type="AlphaFoldDB" id="A0A6J4J8A7"/>
<dbReference type="InterPro" id="IPR000362">
    <property type="entry name" value="Fumarate_lyase_fam"/>
</dbReference>
<dbReference type="GO" id="GO:0004056">
    <property type="term" value="F:argininosuccinate lyase activity"/>
    <property type="evidence" value="ECO:0007669"/>
    <property type="project" value="UniProtKB-UniRule"/>
</dbReference>
<dbReference type="EC" id="4.3.2.1" evidence="2 6"/>
<dbReference type="InterPro" id="IPR020557">
    <property type="entry name" value="Fumarate_lyase_CS"/>
</dbReference>
<dbReference type="PANTHER" id="PTHR43814:SF1">
    <property type="entry name" value="ARGININOSUCCINATE LYASE"/>
    <property type="match status" value="1"/>
</dbReference>
<dbReference type="FunFam" id="1.10.40.30:FF:000001">
    <property type="entry name" value="Argininosuccinate lyase"/>
    <property type="match status" value="1"/>
</dbReference>
<dbReference type="Gene3D" id="1.20.200.10">
    <property type="entry name" value="Fumarase/aspartase (Central domain)"/>
    <property type="match status" value="1"/>
</dbReference>
<evidence type="ECO:0000256" key="1">
    <source>
        <dbReference type="ARBA" id="ARBA00004941"/>
    </source>
</evidence>
<dbReference type="InterPro" id="IPR024083">
    <property type="entry name" value="Fumarase/histidase_N"/>
</dbReference>
<evidence type="ECO:0000313" key="10">
    <source>
        <dbReference type="EMBL" id="CAA9272172.1"/>
    </source>
</evidence>
<feature type="domain" description="Argininosuccinate lyase C-terminal" evidence="9">
    <location>
        <begin position="363"/>
        <end position="429"/>
    </location>
</feature>
<evidence type="ECO:0000256" key="6">
    <source>
        <dbReference type="HAMAP-Rule" id="MF_00006"/>
    </source>
</evidence>
<dbReference type="UniPathway" id="UPA00068">
    <property type="reaction ID" value="UER00114"/>
</dbReference>
<feature type="region of interest" description="Disordered" evidence="7">
    <location>
        <begin position="427"/>
        <end position="460"/>
    </location>
</feature>
<dbReference type="InterPro" id="IPR008948">
    <property type="entry name" value="L-Aspartase-like"/>
</dbReference>
<evidence type="ECO:0000256" key="2">
    <source>
        <dbReference type="ARBA" id="ARBA00012338"/>
    </source>
</evidence>
<evidence type="ECO:0000256" key="4">
    <source>
        <dbReference type="ARBA" id="ARBA00022605"/>
    </source>
</evidence>
<keyword evidence="6" id="KW-0963">Cytoplasm</keyword>
<dbReference type="PANTHER" id="PTHR43814">
    <property type="entry name" value="ARGININOSUCCINATE LYASE"/>
    <property type="match status" value="1"/>
</dbReference>
<dbReference type="PRINTS" id="PR00145">
    <property type="entry name" value="ARGSUCLYASE"/>
</dbReference>
<keyword evidence="5 6" id="KW-0456">Lyase</keyword>
<dbReference type="Gene3D" id="1.10.275.10">
    <property type="entry name" value="Fumarase/aspartase (N-terminal domain)"/>
    <property type="match status" value="1"/>
</dbReference>
<feature type="domain" description="Fumarate lyase N-terminal" evidence="8">
    <location>
        <begin position="6"/>
        <end position="300"/>
    </location>
</feature>
<keyword evidence="3 6" id="KW-0055">Arginine biosynthesis</keyword>
<comment type="similarity">
    <text evidence="6">Belongs to the lyase 1 family. Argininosuccinate lyase subfamily.</text>
</comment>
<dbReference type="EMBL" id="CADCTO010000392">
    <property type="protein sequence ID" value="CAA9272172.1"/>
    <property type="molecule type" value="Genomic_DNA"/>
</dbReference>
<evidence type="ECO:0000256" key="3">
    <source>
        <dbReference type="ARBA" id="ARBA00022571"/>
    </source>
</evidence>
<dbReference type="PROSITE" id="PS00163">
    <property type="entry name" value="FUMARATE_LYASES"/>
    <property type="match status" value="1"/>
</dbReference>
<dbReference type="Pfam" id="PF00206">
    <property type="entry name" value="Lyase_1"/>
    <property type="match status" value="1"/>
</dbReference>
<dbReference type="PRINTS" id="PR00149">
    <property type="entry name" value="FUMRATELYASE"/>
</dbReference>
<comment type="catalytic activity">
    <reaction evidence="6">
        <text>2-(N(omega)-L-arginino)succinate = fumarate + L-arginine</text>
        <dbReference type="Rhea" id="RHEA:24020"/>
        <dbReference type="ChEBI" id="CHEBI:29806"/>
        <dbReference type="ChEBI" id="CHEBI:32682"/>
        <dbReference type="ChEBI" id="CHEBI:57472"/>
        <dbReference type="EC" id="4.3.2.1"/>
    </reaction>
</comment>
<dbReference type="InterPro" id="IPR009049">
    <property type="entry name" value="Argininosuccinate_lyase"/>
</dbReference>
<dbReference type="GO" id="GO:0042450">
    <property type="term" value="P:L-arginine biosynthetic process via ornithine"/>
    <property type="evidence" value="ECO:0007669"/>
    <property type="project" value="UniProtKB-UniRule"/>
</dbReference>
<organism evidence="10">
    <name type="scientific">uncultured Armatimonadetes bacterium</name>
    <dbReference type="NCBI Taxonomy" id="157466"/>
    <lineage>
        <taxon>Bacteria</taxon>
        <taxon>Bacillati</taxon>
        <taxon>Armatimonadota</taxon>
        <taxon>environmental samples</taxon>
    </lineage>
</organism>
<dbReference type="HAMAP" id="MF_00006">
    <property type="entry name" value="Arg_succ_lyase"/>
    <property type="match status" value="1"/>
</dbReference>
<proteinExistence type="inferred from homology"/>
<dbReference type="Gene3D" id="1.10.40.30">
    <property type="entry name" value="Fumarase/aspartase (C-terminal domain)"/>
    <property type="match status" value="1"/>
</dbReference>
<accession>A0A6J4J8A7</accession>
<sequence>MALWGGRFEGETDALVWAFNQSLPFDRRLWRQDIRGSIAHARMLARQGIVAPDEGEALVAGLKALSSDLESGAASLPDDAEDIHSAVEGLLRSRIGPVAGKLHTARSRNDQVATDVRLWLKDENTRLREDLARLRALLVNLAEANFDVLLPGRTHHQHAQPIRLAHHLLAYFWMFSRDDGRLADAHRRADALPLGAGALAGTPFPIDREFVREQLGFAALCENSLDAVADRDFAVEFCAAGSLLMLHLSRLAEEIVLWNTPEFGFVELDDAVTTGSSIMPQKKNPDVAELIRGKTGRVYGDLITLLTLMKGLVLAYNKDMQEDKEPLFDTADTVSACVRLMTRLLAGARFRPEKTGAALHGDFSTATDLADALAAAEVPFREAHEIVGRLVRECLENGRILEDLSLEDLRQHDGRFPATALHAITPRASADARRSRGGTGAEAVREQIRRARAALEPAPP</sequence>
<dbReference type="NCBIfam" id="TIGR00838">
    <property type="entry name" value="argH"/>
    <property type="match status" value="1"/>
</dbReference>
<reference evidence="10" key="1">
    <citation type="submission" date="2020-02" db="EMBL/GenBank/DDBJ databases">
        <authorList>
            <person name="Meier V. D."/>
        </authorList>
    </citation>
    <scope>NUCLEOTIDE SEQUENCE</scope>
    <source>
        <strain evidence="10">AVDCRST_MAG63</strain>
    </source>
</reference>
<evidence type="ECO:0000256" key="5">
    <source>
        <dbReference type="ARBA" id="ARBA00023239"/>
    </source>
</evidence>